<evidence type="ECO:0000256" key="2">
    <source>
        <dbReference type="ARBA" id="ARBA00022605"/>
    </source>
</evidence>
<dbReference type="SUPFAM" id="SSF53720">
    <property type="entry name" value="ALDH-like"/>
    <property type="match status" value="1"/>
</dbReference>
<comment type="catalytic activity">
    <reaction evidence="6 7">
        <text>L-glutamate 5-semialdehyde + phosphate + NADP(+) = L-glutamyl 5-phosphate + NADPH + H(+)</text>
        <dbReference type="Rhea" id="RHEA:19541"/>
        <dbReference type="ChEBI" id="CHEBI:15378"/>
        <dbReference type="ChEBI" id="CHEBI:43474"/>
        <dbReference type="ChEBI" id="CHEBI:57783"/>
        <dbReference type="ChEBI" id="CHEBI:58066"/>
        <dbReference type="ChEBI" id="CHEBI:58274"/>
        <dbReference type="ChEBI" id="CHEBI:58349"/>
        <dbReference type="EC" id="1.2.1.41"/>
    </reaction>
</comment>
<feature type="domain" description="Aldehyde dehydrogenase" evidence="8">
    <location>
        <begin position="305"/>
        <end position="375"/>
    </location>
</feature>
<name>A0A1X7IRA9_9BACT</name>
<dbReference type="GO" id="GO:0055129">
    <property type="term" value="P:L-proline biosynthetic process"/>
    <property type="evidence" value="ECO:0007669"/>
    <property type="project" value="UniProtKB-UniRule"/>
</dbReference>
<dbReference type="PANTHER" id="PTHR11063">
    <property type="entry name" value="GLUTAMATE SEMIALDEHYDE DEHYDROGENASE"/>
    <property type="match status" value="1"/>
</dbReference>
<dbReference type="InterPro" id="IPR020593">
    <property type="entry name" value="G-glutamylP_reductase_CS"/>
</dbReference>
<dbReference type="Pfam" id="PF00171">
    <property type="entry name" value="Aldedh"/>
    <property type="match status" value="2"/>
</dbReference>
<dbReference type="GO" id="GO:0004350">
    <property type="term" value="F:glutamate-5-semialdehyde dehydrogenase activity"/>
    <property type="evidence" value="ECO:0007669"/>
    <property type="project" value="UniProtKB-UniRule"/>
</dbReference>
<dbReference type="PIRSF" id="PIRSF000151">
    <property type="entry name" value="GPR"/>
    <property type="match status" value="1"/>
</dbReference>
<reference evidence="10" key="1">
    <citation type="submission" date="2017-04" db="EMBL/GenBank/DDBJ databases">
        <authorList>
            <person name="Varghese N."/>
            <person name="Submissions S."/>
        </authorList>
    </citation>
    <scope>NUCLEOTIDE SEQUENCE [LARGE SCALE GENOMIC DNA]</scope>
    <source>
        <strain evidence="10">USBA 82</strain>
    </source>
</reference>
<comment type="pathway">
    <text evidence="1 7">Amino-acid biosynthesis; L-proline biosynthesis; L-glutamate 5-semialdehyde from L-glutamate: step 2/2.</text>
</comment>
<evidence type="ECO:0000256" key="3">
    <source>
        <dbReference type="ARBA" id="ARBA00022650"/>
    </source>
</evidence>
<dbReference type="NCBIfam" id="NF001221">
    <property type="entry name" value="PRK00197.1"/>
    <property type="match status" value="1"/>
</dbReference>
<dbReference type="InterPro" id="IPR016162">
    <property type="entry name" value="Ald_DH_N"/>
</dbReference>
<dbReference type="UniPathway" id="UPA00098">
    <property type="reaction ID" value="UER00360"/>
</dbReference>
<gene>
    <name evidence="7" type="primary">proA</name>
    <name evidence="9" type="ORF">SAMN06275492_10447</name>
</gene>
<keyword evidence="10" id="KW-1185">Reference proteome</keyword>
<dbReference type="HAMAP" id="MF_00412">
    <property type="entry name" value="ProA"/>
    <property type="match status" value="1"/>
</dbReference>
<dbReference type="PROSITE" id="PS01223">
    <property type="entry name" value="PROA"/>
    <property type="match status" value="1"/>
</dbReference>
<dbReference type="InterPro" id="IPR016163">
    <property type="entry name" value="Ald_DH_C"/>
</dbReference>
<evidence type="ECO:0000259" key="8">
    <source>
        <dbReference type="Pfam" id="PF00171"/>
    </source>
</evidence>
<dbReference type="InterPro" id="IPR015590">
    <property type="entry name" value="Aldehyde_DH_dom"/>
</dbReference>
<dbReference type="CDD" id="cd07079">
    <property type="entry name" value="ALDH_F18-19_ProA-GPR"/>
    <property type="match status" value="1"/>
</dbReference>
<dbReference type="FunFam" id="3.40.309.10:FF:000006">
    <property type="entry name" value="Gamma-glutamyl phosphate reductase"/>
    <property type="match status" value="1"/>
</dbReference>
<evidence type="ECO:0000256" key="7">
    <source>
        <dbReference type="HAMAP-Rule" id="MF_00412"/>
    </source>
</evidence>
<evidence type="ECO:0000256" key="6">
    <source>
        <dbReference type="ARBA" id="ARBA00049024"/>
    </source>
</evidence>
<dbReference type="NCBIfam" id="TIGR00407">
    <property type="entry name" value="proA"/>
    <property type="match status" value="1"/>
</dbReference>
<keyword evidence="3 7" id="KW-0641">Proline biosynthesis</keyword>
<sequence length="413" mass="44007">MEFSLKNMGTAAKVASRFVSQTSGKDRDRALMAMAEALLKGTDEIVRANGVDLAEGRAGGLSEPLLERLSLDEGRVRSMAKGLEEIAALPDPLGKGDRWINDQGLEISRVKVPLGVIGMIYESRPNVTADASGLCLKAGNAVILRGGREAVNSNRAIASLIRGALRESGFPEDSVQLLDDPGREATQALMALDDLDVLIPRGGKGLKEAVRVHAKVPVIMTGMGLCHLYVDRSADLGMAVDIAVNAKAQRPSVCNSIETLLVHSEVAPAFLPLLSSAMEEAGVELRGDGRVRSLVSMASATDEDWDTEYLALILSVKMVDSVEEAIDHIDRYGSGHSEAIVTGDYGTSRKFLDQVDASSVYVNASTRFTDGSVFGFGAEMGISTQKLHARGPMGVEHLTTVKYRVLGSGQVRG</sequence>
<comment type="similarity">
    <text evidence="7">Belongs to the gamma-glutamyl phosphate reductase family.</text>
</comment>
<dbReference type="InterPro" id="IPR000965">
    <property type="entry name" value="GPR_dom"/>
</dbReference>
<protein>
    <recommendedName>
        <fullName evidence="7">Gamma-glutamyl phosphate reductase</fullName>
        <shortName evidence="7">GPR</shortName>
        <ecNumber evidence="7">1.2.1.41</ecNumber>
    </recommendedName>
    <alternativeName>
        <fullName evidence="7">Glutamate-5-semialdehyde dehydrogenase</fullName>
    </alternativeName>
    <alternativeName>
        <fullName evidence="7">Glutamyl-gamma-semialdehyde dehydrogenase</fullName>
        <shortName evidence="7">GSA dehydrogenase</shortName>
    </alternativeName>
</protein>
<keyword evidence="5 7" id="KW-0560">Oxidoreductase</keyword>
<evidence type="ECO:0000256" key="1">
    <source>
        <dbReference type="ARBA" id="ARBA00004985"/>
    </source>
</evidence>
<organism evidence="9 10">
    <name type="scientific">Dethiosulfovibrio salsuginis</name>
    <dbReference type="NCBI Taxonomy" id="561720"/>
    <lineage>
        <taxon>Bacteria</taxon>
        <taxon>Thermotogati</taxon>
        <taxon>Synergistota</taxon>
        <taxon>Synergistia</taxon>
        <taxon>Synergistales</taxon>
        <taxon>Dethiosulfovibrionaceae</taxon>
        <taxon>Dethiosulfovibrio</taxon>
    </lineage>
</organism>
<evidence type="ECO:0000256" key="4">
    <source>
        <dbReference type="ARBA" id="ARBA00022857"/>
    </source>
</evidence>
<dbReference type="STRING" id="561720.SAMN06275492_10447"/>
<evidence type="ECO:0000313" key="10">
    <source>
        <dbReference type="Proteomes" id="UP000193355"/>
    </source>
</evidence>
<dbReference type="InterPro" id="IPR012134">
    <property type="entry name" value="Glu-5-SA_DH"/>
</dbReference>
<dbReference type="InterPro" id="IPR016161">
    <property type="entry name" value="Ald_DH/histidinol_DH"/>
</dbReference>
<evidence type="ECO:0000313" key="9">
    <source>
        <dbReference type="EMBL" id="SMG17277.1"/>
    </source>
</evidence>
<dbReference type="GO" id="GO:0005737">
    <property type="term" value="C:cytoplasm"/>
    <property type="evidence" value="ECO:0007669"/>
    <property type="project" value="UniProtKB-SubCell"/>
</dbReference>
<dbReference type="EC" id="1.2.1.41" evidence="7"/>
<dbReference type="Gene3D" id="3.40.605.10">
    <property type="entry name" value="Aldehyde Dehydrogenase, Chain A, domain 1"/>
    <property type="match status" value="1"/>
</dbReference>
<dbReference type="PANTHER" id="PTHR11063:SF8">
    <property type="entry name" value="DELTA-1-PYRROLINE-5-CARBOXYLATE SYNTHASE"/>
    <property type="match status" value="1"/>
</dbReference>
<comment type="subcellular location">
    <subcellularLocation>
        <location evidence="7">Cytoplasm</location>
    </subcellularLocation>
</comment>
<feature type="domain" description="Aldehyde dehydrogenase" evidence="8">
    <location>
        <begin position="10"/>
        <end position="283"/>
    </location>
</feature>
<keyword evidence="2 7" id="KW-0028">Amino-acid biosynthesis</keyword>
<keyword evidence="4 7" id="KW-0521">NADP</keyword>
<keyword evidence="7" id="KW-0963">Cytoplasm</keyword>
<accession>A0A1X7IRA9</accession>
<dbReference type="GO" id="GO:0050661">
    <property type="term" value="F:NADP binding"/>
    <property type="evidence" value="ECO:0007669"/>
    <property type="project" value="InterPro"/>
</dbReference>
<dbReference type="RefSeq" id="WP_085543865.1">
    <property type="nucleotide sequence ID" value="NZ_FXBB01000004.1"/>
</dbReference>
<dbReference type="AlphaFoldDB" id="A0A1X7IRA9"/>
<evidence type="ECO:0000256" key="5">
    <source>
        <dbReference type="ARBA" id="ARBA00023002"/>
    </source>
</evidence>
<dbReference type="Gene3D" id="3.40.309.10">
    <property type="entry name" value="Aldehyde Dehydrogenase, Chain A, domain 2"/>
    <property type="match status" value="1"/>
</dbReference>
<dbReference type="Proteomes" id="UP000193355">
    <property type="component" value="Unassembled WGS sequence"/>
</dbReference>
<comment type="function">
    <text evidence="7">Catalyzes the NADPH-dependent reduction of L-glutamate 5-phosphate into L-glutamate 5-semialdehyde and phosphate. The product spontaneously undergoes cyclization to form 1-pyrroline-5-carboxylate.</text>
</comment>
<proteinExistence type="inferred from homology"/>
<dbReference type="OrthoDB" id="9809970at2"/>
<dbReference type="EMBL" id="FXBB01000004">
    <property type="protein sequence ID" value="SMG17277.1"/>
    <property type="molecule type" value="Genomic_DNA"/>
</dbReference>